<reference evidence="2" key="1">
    <citation type="submission" date="2024-06" db="EMBL/GenBank/DDBJ databases">
        <authorList>
            <person name="Ryan C."/>
        </authorList>
    </citation>
    <scope>NUCLEOTIDE SEQUENCE [LARGE SCALE GENOMIC DNA]</scope>
</reference>
<name>A0ABC8Y4U2_9POAL</name>
<evidence type="ECO:0000313" key="2">
    <source>
        <dbReference type="Proteomes" id="UP001497457"/>
    </source>
</evidence>
<dbReference type="PANTHER" id="PTHR37244:SF1">
    <property type="entry name" value="NADP-SPECIFIC GLUTAMATE DEHYDROGENASE"/>
    <property type="match status" value="1"/>
</dbReference>
<reference evidence="1 2" key="2">
    <citation type="submission" date="2024-10" db="EMBL/GenBank/DDBJ databases">
        <authorList>
            <person name="Ryan C."/>
        </authorList>
    </citation>
    <scope>NUCLEOTIDE SEQUENCE [LARGE SCALE GENOMIC DNA]</scope>
</reference>
<dbReference type="Proteomes" id="UP001497457">
    <property type="component" value="Chromosome 16b"/>
</dbReference>
<organism evidence="1 2">
    <name type="scientific">Urochloa decumbens</name>
    <dbReference type="NCBI Taxonomy" id="240449"/>
    <lineage>
        <taxon>Eukaryota</taxon>
        <taxon>Viridiplantae</taxon>
        <taxon>Streptophyta</taxon>
        <taxon>Embryophyta</taxon>
        <taxon>Tracheophyta</taxon>
        <taxon>Spermatophyta</taxon>
        <taxon>Magnoliopsida</taxon>
        <taxon>Liliopsida</taxon>
        <taxon>Poales</taxon>
        <taxon>Poaceae</taxon>
        <taxon>PACMAD clade</taxon>
        <taxon>Panicoideae</taxon>
        <taxon>Panicodae</taxon>
        <taxon>Paniceae</taxon>
        <taxon>Melinidinae</taxon>
        <taxon>Urochloa</taxon>
    </lineage>
</organism>
<gene>
    <name evidence="1" type="ORF">URODEC1_LOCUS30435</name>
</gene>
<keyword evidence="2" id="KW-1185">Reference proteome</keyword>
<dbReference type="AlphaFoldDB" id="A0ABC8Y4U2"/>
<proteinExistence type="predicted"/>
<evidence type="ECO:0000313" key="1">
    <source>
        <dbReference type="EMBL" id="CAL4937271.1"/>
    </source>
</evidence>
<dbReference type="EMBL" id="OZ075126">
    <property type="protein sequence ID" value="CAL4937271.1"/>
    <property type="molecule type" value="Genomic_DNA"/>
</dbReference>
<dbReference type="PANTHER" id="PTHR37244">
    <property type="entry name" value="NADP-SPECIFIC GLUTAMATE DEHYDROGENASE"/>
    <property type="match status" value="1"/>
</dbReference>
<sequence>MCRATTTEDGPHAGGLLLRPSPTLDIRAFYLRLSSSSPAAPAPAELTLVYLPAIGGAALALNGRALPPAAPAEVTLRQVAGDAAGNAYASADRVAAAEGARFEVYAGKEMAAEGVFSRRRRNGDGGWRVECRRAAPAPPVAVAVAEVVVLAEGGVLMRDRARAASRRGMGCGATTLEGIPEEATDLGWGCQCGSWSCGGDDEWEVIGDESDDGEAWKEEEEEGVRWAMEMGVWAVCLGVGLLATARSFRRKRAFW</sequence>
<protein>
    <submittedName>
        <fullName evidence="1">Uncharacterized protein</fullName>
    </submittedName>
</protein>
<accession>A0ABC8Y4U2</accession>